<dbReference type="InterPro" id="IPR046796">
    <property type="entry name" value="Transposase_32_dom"/>
</dbReference>
<accession>A0A9D4ZTS5</accession>
<dbReference type="Pfam" id="PF20167">
    <property type="entry name" value="Transposase_32"/>
    <property type="match status" value="1"/>
</dbReference>
<feature type="domain" description="Putative plant transposon protein" evidence="2">
    <location>
        <begin position="86"/>
        <end position="261"/>
    </location>
</feature>
<name>A0A9D4ZTS5_PEA</name>
<dbReference type="AlphaFoldDB" id="A0A9D4ZTS5"/>
<comment type="caution">
    <text evidence="3">The sequence shown here is derived from an EMBL/GenBank/DDBJ whole genome shotgun (WGS) entry which is preliminary data.</text>
</comment>
<dbReference type="EMBL" id="JAMSHJ010000007">
    <property type="protein sequence ID" value="KAI5385192.1"/>
    <property type="molecule type" value="Genomic_DNA"/>
</dbReference>
<sequence>MATWDEFYDEEDSNGEIEEENLALMALTLSDLKSESSSDSESDEEDKMTSYSNLGMGNQLGIIIEGQVDFDEIMAHGLDLQRIVSHNGWNKFFDMLCGPFYPNLVKKFWVNASIQDPHLKYAILSEVSDVPITITRTSISNAINYEEEGVVLDMLFWDSYLPSHLIFEDLFDLSKVSNINSKALVWYHLLIFNFLPKNKDLTSLDIDEKDFMLLLNSDLKIDLPQVKFKYLKMTLTSFKEGKSSFIPYQMDLSELFIQQGVEITMTGVKT</sequence>
<proteinExistence type="predicted"/>
<protein>
    <recommendedName>
        <fullName evidence="2">Putative plant transposon protein domain-containing protein</fullName>
    </recommendedName>
</protein>
<evidence type="ECO:0000313" key="4">
    <source>
        <dbReference type="Proteomes" id="UP001058974"/>
    </source>
</evidence>
<keyword evidence="4" id="KW-1185">Reference proteome</keyword>
<reference evidence="3 4" key="1">
    <citation type="journal article" date="2022" name="Nat. Genet.">
        <title>Improved pea reference genome and pan-genome highlight genomic features and evolutionary characteristics.</title>
        <authorList>
            <person name="Yang T."/>
            <person name="Liu R."/>
            <person name="Luo Y."/>
            <person name="Hu S."/>
            <person name="Wang D."/>
            <person name="Wang C."/>
            <person name="Pandey M.K."/>
            <person name="Ge S."/>
            <person name="Xu Q."/>
            <person name="Li N."/>
            <person name="Li G."/>
            <person name="Huang Y."/>
            <person name="Saxena R.K."/>
            <person name="Ji Y."/>
            <person name="Li M."/>
            <person name="Yan X."/>
            <person name="He Y."/>
            <person name="Liu Y."/>
            <person name="Wang X."/>
            <person name="Xiang C."/>
            <person name="Varshney R.K."/>
            <person name="Ding H."/>
            <person name="Gao S."/>
            <person name="Zong X."/>
        </authorList>
    </citation>
    <scope>NUCLEOTIDE SEQUENCE [LARGE SCALE GENOMIC DNA]</scope>
    <source>
        <strain evidence="3 4">cv. Zhongwan 6</strain>
    </source>
</reference>
<dbReference type="Gramene" id="Psat07G0197600-T1">
    <property type="protein sequence ID" value="KAI5385192.1"/>
    <property type="gene ID" value="KIW84_071976"/>
</dbReference>
<evidence type="ECO:0000313" key="3">
    <source>
        <dbReference type="EMBL" id="KAI5385192.1"/>
    </source>
</evidence>
<evidence type="ECO:0000259" key="2">
    <source>
        <dbReference type="Pfam" id="PF20167"/>
    </source>
</evidence>
<gene>
    <name evidence="3" type="ORF">KIW84_071976</name>
</gene>
<organism evidence="3 4">
    <name type="scientific">Pisum sativum</name>
    <name type="common">Garden pea</name>
    <name type="synonym">Lathyrus oleraceus</name>
    <dbReference type="NCBI Taxonomy" id="3888"/>
    <lineage>
        <taxon>Eukaryota</taxon>
        <taxon>Viridiplantae</taxon>
        <taxon>Streptophyta</taxon>
        <taxon>Embryophyta</taxon>
        <taxon>Tracheophyta</taxon>
        <taxon>Spermatophyta</taxon>
        <taxon>Magnoliopsida</taxon>
        <taxon>eudicotyledons</taxon>
        <taxon>Gunneridae</taxon>
        <taxon>Pentapetalae</taxon>
        <taxon>rosids</taxon>
        <taxon>fabids</taxon>
        <taxon>Fabales</taxon>
        <taxon>Fabaceae</taxon>
        <taxon>Papilionoideae</taxon>
        <taxon>50 kb inversion clade</taxon>
        <taxon>NPAAA clade</taxon>
        <taxon>Hologalegina</taxon>
        <taxon>IRL clade</taxon>
        <taxon>Fabeae</taxon>
        <taxon>Lathyrus</taxon>
    </lineage>
</organism>
<evidence type="ECO:0000256" key="1">
    <source>
        <dbReference type="SAM" id="MobiDB-lite"/>
    </source>
</evidence>
<dbReference type="Proteomes" id="UP001058974">
    <property type="component" value="Chromosome 7"/>
</dbReference>
<feature type="region of interest" description="Disordered" evidence="1">
    <location>
        <begin position="32"/>
        <end position="52"/>
    </location>
</feature>